<dbReference type="GO" id="GO:0006409">
    <property type="term" value="P:tRNA export from nucleus"/>
    <property type="evidence" value="ECO:0007669"/>
    <property type="project" value="TreeGrafter"/>
</dbReference>
<evidence type="ECO:0000256" key="1">
    <source>
        <dbReference type="ARBA" id="ARBA00004604"/>
    </source>
</evidence>
<dbReference type="InterPro" id="IPR035082">
    <property type="entry name" value="Nrap_D1"/>
</dbReference>
<dbReference type="OrthoDB" id="10251401at2759"/>
<protein>
    <recommendedName>
        <fullName evidence="3 7">Nucleolar protein 6</fullName>
    </recommendedName>
</protein>
<dbReference type="InterPro" id="IPR005554">
    <property type="entry name" value="NOL6/Upt22"/>
</dbReference>
<name>A0A8S3ZC73_9EUPU</name>
<feature type="domain" description="Nrap protein" evidence="11">
    <location>
        <begin position="447"/>
        <end position="611"/>
    </location>
</feature>
<dbReference type="InterPro" id="IPR035368">
    <property type="entry name" value="Nrap_D3"/>
</dbReference>
<keyword evidence="5 7" id="KW-0539">Nucleus</keyword>
<dbReference type="Pfam" id="PF17405">
    <property type="entry name" value="Nrap_D4"/>
    <property type="match status" value="1"/>
</dbReference>
<sequence length="1132" mass="128144">MKRKLAENESSDIEKTNDAAVETTKKNKKSKHGDFSGQEITRLKETEALFHSSLFRLQMSELLKEVSVKLKLQARVKEAFEALSKMVKGLSVGKVHKITDREWLQSKSIKVPLIENPASVKGVFQFLPPVNVRLSGSFVLDTAVKPDVVADVVMEIPKESFNPKDYLNQRYTRKRALYLAAVASKLHKKKRIEDLKFTYFLGNPYKPVLLVTVKGSDSKSVQLCLHAVPETDTFRLSRFHVSRNNVRPKWFLGKAGSGAEFDEEDDSLLPATPFYNSNILHDLCMSTNDSFIEKMLKGAEGLSQGIKLLKVWLRQRELSQGFGAFSSCLITAYVVYLLMTKKLNKIMNCYQVFRTTLLSLSKADWTSEAPSLYEGKQDRSQPAVDEFRDVGQSVFVDRTGYFNIAYMMTPTFFARVKHEAGLAIKALDHSHHNCFDVLFMTHLSFARSFDHIFHINLTSELIEAASKKVVDSSQKEMDLGGHLNILLSQHIQIQLSKALDRRICLVQPLLSVSRKWNISDEPYSFNEENHLTFGLVLDATCAFNILDKGPLGNPGNPEAKEFREFWGEKSEPRRFKDGTIHEAVLWTSSPCQSDRRLVCKKIVKFVLERHCGVPRRSVHYMAGKLDSLLHLNLASKNENLIYGTGEEQSLAVIRAYDQVNRALRALTSLPLSIHSIQGIHPVFRHSDVFPALPAPVGADDISVVSGHVVPKEGKSLPQFVPAMTVMCMLESSGKWPEEAEAIKCLKALFHVKMGKELHEKHLLPVSVHKTYVDVLKDGFVFRLKIANTRELAVLRTVVTDSGMIKFRETEESVALEKEIIALPHLTSLLHGLQQEHPAYSATVRLCKRWIASQMVWSLLREEAVELIVAYLFIFPHPYTAPADPSVGLMRFLHFFVTFNWKANPLMVNLNKEFSEEDLTSIPKDFMKNRATLPSMCIATPQDKTGTKWTKPTPSESHLQRLILLARESLKILESQIMTDYLSSDFKLIFRPPLEHYDLVIRLLKKANVLAHQSVDGPHEVPACVEEKSLADGQPLPVIEFNVARKYFHDLQSIFGDVAMFFHDPFGGNVIGMVWKAQATEKKDFKISLFPYRKPIVCENEVINLELQKESILDDIRVLGGGIVECIECPKQL</sequence>
<comment type="subcellular location">
    <subcellularLocation>
        <location evidence="1 7">Nucleus</location>
        <location evidence="1 7">Nucleolus</location>
    </subcellularLocation>
</comment>
<feature type="domain" description="Nrap protein" evidence="9">
    <location>
        <begin position="151"/>
        <end position="297"/>
    </location>
</feature>
<evidence type="ECO:0000256" key="8">
    <source>
        <dbReference type="SAM" id="MobiDB-lite"/>
    </source>
</evidence>
<feature type="region of interest" description="Disordered" evidence="8">
    <location>
        <begin position="1"/>
        <end position="35"/>
    </location>
</feature>
<dbReference type="Pfam" id="PF17406">
    <property type="entry name" value="Nrap_D5"/>
    <property type="match status" value="1"/>
</dbReference>
<dbReference type="GO" id="GO:0034456">
    <property type="term" value="C:UTP-C complex"/>
    <property type="evidence" value="ECO:0007669"/>
    <property type="project" value="TreeGrafter"/>
</dbReference>
<dbReference type="GO" id="GO:0032040">
    <property type="term" value="C:small-subunit processome"/>
    <property type="evidence" value="ECO:0007669"/>
    <property type="project" value="TreeGrafter"/>
</dbReference>
<dbReference type="Pfam" id="PF17404">
    <property type="entry name" value="Nrap_D3"/>
    <property type="match status" value="1"/>
</dbReference>
<accession>A0A8S3ZC73</accession>
<dbReference type="PANTHER" id="PTHR17972">
    <property type="entry name" value="NUCLEOLAR RNA-ASSOCIATED PROTEIN"/>
    <property type="match status" value="1"/>
</dbReference>
<keyword evidence="16" id="KW-1185">Reference proteome</keyword>
<dbReference type="AlphaFoldDB" id="A0A8S3ZC73"/>
<proteinExistence type="inferred from homology"/>
<evidence type="ECO:0000259" key="9">
    <source>
        <dbReference type="Pfam" id="PF03813"/>
    </source>
</evidence>
<evidence type="ECO:0000259" key="10">
    <source>
        <dbReference type="Pfam" id="PF17403"/>
    </source>
</evidence>
<dbReference type="Proteomes" id="UP000678393">
    <property type="component" value="Unassembled WGS sequence"/>
</dbReference>
<feature type="compositionally biased region" description="Basic and acidic residues" evidence="8">
    <location>
        <begin position="1"/>
        <end position="17"/>
    </location>
</feature>
<evidence type="ECO:0000259" key="11">
    <source>
        <dbReference type="Pfam" id="PF17404"/>
    </source>
</evidence>
<dbReference type="InterPro" id="IPR035367">
    <property type="entry name" value="Nrap_D2"/>
</dbReference>
<dbReference type="GO" id="GO:0032545">
    <property type="term" value="C:CURI complex"/>
    <property type="evidence" value="ECO:0007669"/>
    <property type="project" value="TreeGrafter"/>
</dbReference>
<keyword evidence="4 7" id="KW-0694">RNA-binding</keyword>
<comment type="function">
    <text evidence="6">Part of the small subunit (SSU) processome, first precursor of the small eukaryotic ribosomal subunit. During the assembly of the SSU processome in the nucleolus, many ribosome biogenesis factors, an RNA chaperone and ribosomal proteins associate with the nascent pre-rRNA and work in concert to generate RNA folding, modifications, rearrangements and cleavage as well as targeted degradation of pre-ribosomal RNA by the RNA exosome.</text>
</comment>
<evidence type="ECO:0000256" key="7">
    <source>
        <dbReference type="RuleBase" id="RU364032"/>
    </source>
</evidence>
<dbReference type="Gene3D" id="1.10.1410.10">
    <property type="match status" value="2"/>
</dbReference>
<feature type="domain" description="Nrap protein" evidence="13">
    <location>
        <begin position="836"/>
        <end position="991"/>
    </location>
</feature>
<dbReference type="GO" id="GO:0003723">
    <property type="term" value="F:RNA binding"/>
    <property type="evidence" value="ECO:0007669"/>
    <property type="project" value="UniProtKB-KW"/>
</dbReference>
<evidence type="ECO:0000256" key="2">
    <source>
        <dbReference type="ARBA" id="ARBA00006674"/>
    </source>
</evidence>
<evidence type="ECO:0000313" key="16">
    <source>
        <dbReference type="Proteomes" id="UP000678393"/>
    </source>
</evidence>
<dbReference type="GO" id="GO:0006364">
    <property type="term" value="P:rRNA processing"/>
    <property type="evidence" value="ECO:0007669"/>
    <property type="project" value="TreeGrafter"/>
</dbReference>
<dbReference type="Pfam" id="PF17407">
    <property type="entry name" value="Nrap_D6"/>
    <property type="match status" value="1"/>
</dbReference>
<reference evidence="15" key="1">
    <citation type="submission" date="2021-04" db="EMBL/GenBank/DDBJ databases">
        <authorList>
            <consortium name="Molecular Ecology Group"/>
        </authorList>
    </citation>
    <scope>NUCLEOTIDE SEQUENCE</scope>
</reference>
<evidence type="ECO:0000256" key="5">
    <source>
        <dbReference type="ARBA" id="ARBA00023242"/>
    </source>
</evidence>
<dbReference type="EMBL" id="CAJHNH020002068">
    <property type="protein sequence ID" value="CAG5125475.1"/>
    <property type="molecule type" value="Genomic_DNA"/>
</dbReference>
<dbReference type="Pfam" id="PF17403">
    <property type="entry name" value="Nrap_D2"/>
    <property type="match status" value="1"/>
</dbReference>
<evidence type="ECO:0000259" key="13">
    <source>
        <dbReference type="Pfam" id="PF17406"/>
    </source>
</evidence>
<feature type="domain" description="Nrap protein" evidence="14">
    <location>
        <begin position="993"/>
        <end position="1125"/>
    </location>
</feature>
<dbReference type="Gene3D" id="3.30.70.3030">
    <property type="match status" value="1"/>
</dbReference>
<gene>
    <name evidence="15" type="ORF">CUNI_LOCUS11033</name>
</gene>
<evidence type="ECO:0000259" key="14">
    <source>
        <dbReference type="Pfam" id="PF17407"/>
    </source>
</evidence>
<evidence type="ECO:0000256" key="3">
    <source>
        <dbReference type="ARBA" id="ARBA00016437"/>
    </source>
</evidence>
<evidence type="ECO:0000259" key="12">
    <source>
        <dbReference type="Pfam" id="PF17405"/>
    </source>
</evidence>
<feature type="domain" description="Nrap protein" evidence="10">
    <location>
        <begin position="303"/>
        <end position="441"/>
    </location>
</feature>
<dbReference type="Pfam" id="PF03813">
    <property type="entry name" value="Nrap"/>
    <property type="match status" value="1"/>
</dbReference>
<evidence type="ECO:0000256" key="6">
    <source>
        <dbReference type="ARBA" id="ARBA00035000"/>
    </source>
</evidence>
<dbReference type="PANTHER" id="PTHR17972:SF0">
    <property type="entry name" value="NUCLEOLAR PROTEIN 6"/>
    <property type="match status" value="1"/>
</dbReference>
<evidence type="ECO:0000313" key="15">
    <source>
        <dbReference type="EMBL" id="CAG5125475.1"/>
    </source>
</evidence>
<organism evidence="15 16">
    <name type="scientific">Candidula unifasciata</name>
    <dbReference type="NCBI Taxonomy" id="100452"/>
    <lineage>
        <taxon>Eukaryota</taxon>
        <taxon>Metazoa</taxon>
        <taxon>Spiralia</taxon>
        <taxon>Lophotrochozoa</taxon>
        <taxon>Mollusca</taxon>
        <taxon>Gastropoda</taxon>
        <taxon>Heterobranchia</taxon>
        <taxon>Euthyneura</taxon>
        <taxon>Panpulmonata</taxon>
        <taxon>Eupulmonata</taxon>
        <taxon>Stylommatophora</taxon>
        <taxon>Helicina</taxon>
        <taxon>Helicoidea</taxon>
        <taxon>Geomitridae</taxon>
        <taxon>Candidula</taxon>
    </lineage>
</organism>
<comment type="similarity">
    <text evidence="2 7">Belongs to the NRAP family.</text>
</comment>
<dbReference type="InterPro" id="IPR035370">
    <property type="entry name" value="Nrap_D5"/>
</dbReference>
<dbReference type="InterPro" id="IPR035371">
    <property type="entry name" value="Nrap_D6"/>
</dbReference>
<feature type="domain" description="Nrap protein" evidence="12">
    <location>
        <begin position="626"/>
        <end position="834"/>
    </location>
</feature>
<evidence type="ECO:0000256" key="4">
    <source>
        <dbReference type="ARBA" id="ARBA00022884"/>
    </source>
</evidence>
<dbReference type="InterPro" id="IPR035369">
    <property type="entry name" value="Nrap_D4"/>
</dbReference>
<comment type="caution">
    <text evidence="15">The sequence shown here is derived from an EMBL/GenBank/DDBJ whole genome shotgun (WGS) entry which is preliminary data.</text>
</comment>